<feature type="compositionally biased region" description="Low complexity" evidence="2">
    <location>
        <begin position="1157"/>
        <end position="1176"/>
    </location>
</feature>
<dbReference type="OMA" id="INVWEYT"/>
<comment type="similarity">
    <text evidence="1">Belongs to the HEM-1/HEM-2 family.</text>
</comment>
<dbReference type="eggNOG" id="KOG1917">
    <property type="taxonomic scope" value="Eukaryota"/>
</dbReference>
<dbReference type="RefSeq" id="XP_002673408.1">
    <property type="nucleotide sequence ID" value="XM_002673362.1"/>
</dbReference>
<dbReference type="GO" id="GO:0000902">
    <property type="term" value="P:cell morphogenesis"/>
    <property type="evidence" value="ECO:0007669"/>
    <property type="project" value="TreeGrafter"/>
</dbReference>
<dbReference type="GO" id="GO:0016477">
    <property type="term" value="P:cell migration"/>
    <property type="evidence" value="ECO:0007669"/>
    <property type="project" value="TreeGrafter"/>
</dbReference>
<evidence type="ECO:0000313" key="3">
    <source>
        <dbReference type="EMBL" id="EFC40664.1"/>
    </source>
</evidence>
<proteinExistence type="inferred from homology"/>
<organism evidence="4">
    <name type="scientific">Naegleria gruberi</name>
    <name type="common">Amoeba</name>
    <dbReference type="NCBI Taxonomy" id="5762"/>
    <lineage>
        <taxon>Eukaryota</taxon>
        <taxon>Discoba</taxon>
        <taxon>Heterolobosea</taxon>
        <taxon>Tetramitia</taxon>
        <taxon>Eutetramitia</taxon>
        <taxon>Vahlkampfiidae</taxon>
        <taxon>Naegleria</taxon>
    </lineage>
</organism>
<dbReference type="GO" id="GO:0030031">
    <property type="term" value="P:cell projection assembly"/>
    <property type="evidence" value="ECO:0007669"/>
    <property type="project" value="TreeGrafter"/>
</dbReference>
<dbReference type="PANTHER" id="PTHR12093">
    <property type="entry name" value="NCK-ASSOCIATED PROTEIN 1"/>
    <property type="match status" value="1"/>
</dbReference>
<dbReference type="VEuPathDB" id="AmoebaDB:NAEGRDRAFT_59016"/>
<dbReference type="Pfam" id="PF09735">
    <property type="entry name" value="Nckap1"/>
    <property type="match status" value="1"/>
</dbReference>
<evidence type="ECO:0000256" key="2">
    <source>
        <dbReference type="SAM" id="MobiDB-lite"/>
    </source>
</evidence>
<dbReference type="InParanoid" id="D2VRF9"/>
<reference evidence="3 4" key="1">
    <citation type="journal article" date="2010" name="Cell">
        <title>The genome of Naegleria gruberi illuminates early eukaryotic versatility.</title>
        <authorList>
            <person name="Fritz-Laylin L.K."/>
            <person name="Prochnik S.E."/>
            <person name="Ginger M.L."/>
            <person name="Dacks J.B."/>
            <person name="Carpenter M.L."/>
            <person name="Field M.C."/>
            <person name="Kuo A."/>
            <person name="Paredez A."/>
            <person name="Chapman J."/>
            <person name="Pham J."/>
            <person name="Shu S."/>
            <person name="Neupane R."/>
            <person name="Cipriano M."/>
            <person name="Mancuso J."/>
            <person name="Tu H."/>
            <person name="Salamov A."/>
            <person name="Lindquist E."/>
            <person name="Shapiro H."/>
            <person name="Lucas S."/>
            <person name="Grigoriev I.V."/>
            <person name="Cande W.Z."/>
            <person name="Fulton C."/>
            <person name="Rokhsar D.S."/>
            <person name="Dawson S.C."/>
        </authorList>
    </citation>
    <scope>NUCLEOTIDE SEQUENCE [LARGE SCALE GENOMIC DNA]</scope>
    <source>
        <strain evidence="3 4">NEG-M</strain>
    </source>
</reference>
<dbReference type="PANTHER" id="PTHR12093:SF10">
    <property type="entry name" value="MEMBRANE-ASSOCIATED PROTEIN HEM"/>
    <property type="match status" value="1"/>
</dbReference>
<dbReference type="OrthoDB" id="548214at2759"/>
<name>D2VRF9_NAEGR</name>
<evidence type="ECO:0000313" key="4">
    <source>
        <dbReference type="Proteomes" id="UP000006671"/>
    </source>
</evidence>
<dbReference type="Proteomes" id="UP000006671">
    <property type="component" value="Unassembled WGS sequence"/>
</dbReference>
<dbReference type="KEGG" id="ngr:NAEGRDRAFT_59016"/>
<dbReference type="GeneID" id="8854935"/>
<keyword evidence="4" id="KW-1185">Reference proteome</keyword>
<sequence length="1176" mass="136448">MAKVAEKLFVLKQHSEALLQRLYTIKNELGDNDLKPDIMKSTLPVDMKKMFAKLLKDAPHIAIDELEKVQGFDWALNNMTTLFNQVHPIYLTFKELLQWTEHAQQTILEMSTNANIDFLQDVNFLTCYDYLQMLVGYVKLILLLNRIKDKELIVCLLNLSYLKLNGQAEPNIQRVWQLFKDFADPIPRFQEKWFTIQDQIGKALIALIPAFERGTFGGLNVKRPLEMLSEPDRIPFPAVDETYLYLNCYQDIVEWVAIIYACCPDALARAPEKQIRMTPVVVSKKKDKDAPLRCYEILLQRVLANNLVIPLYGDEVYNIHDPFKEYVMIKKFGDLKKEKKSLKELAEIAAEKCHDYHKELRNYLRLQLKSLLNMMKDQPGLLGPKFNLVLAAISMARNEIMWYFHHNGYVPKSAQKKFKEVKETLISEMIYLMDEMMYVCVQHRDVIRKYSLKIIRGLYYNKARQLIEEHKAKLELAKVTGIMESIMSDIQNSEDFEAMRLNWKRVESFLSGYQFKQTLPEMTLLFNTMTKIVVFSKHVDGLYDELVEKGSLKQLYFYRADVDKIFSEGLIGSKSQPLYSTAFIRILNTYADNIHPQLNPSLRNRIGQQSVQFAEQMLGQLVDRIRKGLDLLNSSHGYRMLTHQIGGDVAAQTILRRYGKNKQYIEEPAVPGVESHFENNSINDMRDLERNVTQLLYSLSRYDEIVVYDNVFYPVEYLRTVLEEYIAEYIKRIATTIDLTAKEMKNDALTPKFISPSELLSELHSFMSSLKIIEQCVNINTEELVLNSFLDNFVHLNYVDSPFGVVQTTEPANLISIYSQWFTDLVSDPQKYKTLFHPNRQTFISTANTPIQSYNVENYLDYNELKAFITLTGPYGFRALNQSLLDEIYVRSEKIREVLSQANNALKDIESKLYDEKFVLDKKVRQTLVPLETLMPLLIQLGGILEFRQCLQSALQSSVRRNAPAIYDVIDSAYEQYSRNYYGDGKFLPIDALATDCGFSDVDHPLRLKLSPLVDRSQVWEVLPLAFAALTILNTTWKEKDSVYDVNLEGWYNNTHLSITAFHRLIQAVHSVKSNKIAELEKDYKRFAEFAAMILLHMNGTKGYEKQYDTCCIFLDRTVKTSKHLDISFFEEILPYPLIRTTYVKTFEPHQFEEYVEPQQPTTQPGAATAQTEETH</sequence>
<dbReference type="AlphaFoldDB" id="D2VRF9"/>
<feature type="region of interest" description="Disordered" evidence="2">
    <location>
        <begin position="1154"/>
        <end position="1176"/>
    </location>
</feature>
<dbReference type="GO" id="GO:0030866">
    <property type="term" value="P:cortical actin cytoskeleton organization"/>
    <property type="evidence" value="ECO:0007669"/>
    <property type="project" value="TreeGrafter"/>
</dbReference>
<evidence type="ECO:0000256" key="1">
    <source>
        <dbReference type="ARBA" id="ARBA00037947"/>
    </source>
</evidence>
<gene>
    <name evidence="3" type="ORF">NAEGRDRAFT_59016</name>
</gene>
<accession>D2VRF9</accession>
<dbReference type="GO" id="GO:0031209">
    <property type="term" value="C:SCAR complex"/>
    <property type="evidence" value="ECO:0007669"/>
    <property type="project" value="TreeGrafter"/>
</dbReference>
<protein>
    <submittedName>
        <fullName evidence="3">Predicted protein</fullName>
    </submittedName>
</protein>
<dbReference type="InterPro" id="IPR019137">
    <property type="entry name" value="Nck-associated_protein-1"/>
</dbReference>
<dbReference type="EMBL" id="GG738891">
    <property type="protein sequence ID" value="EFC40664.1"/>
    <property type="molecule type" value="Genomic_DNA"/>
</dbReference>
<dbReference type="STRING" id="5762.D2VRF9"/>